<evidence type="ECO:0000313" key="4">
    <source>
        <dbReference type="EMBL" id="MBI1708232.1"/>
    </source>
</evidence>
<dbReference type="Pfam" id="PF06605">
    <property type="entry name" value="Prophage_tail"/>
    <property type="match status" value="1"/>
</dbReference>
<protein>
    <submittedName>
        <fullName evidence="4">Peptidase M23</fullName>
    </submittedName>
</protein>
<dbReference type="AlphaFoldDB" id="A0AAW4DLQ2"/>
<evidence type="ECO:0000256" key="2">
    <source>
        <dbReference type="SAM" id="MobiDB-lite"/>
    </source>
</evidence>
<evidence type="ECO:0000259" key="3">
    <source>
        <dbReference type="Pfam" id="PF06605"/>
    </source>
</evidence>
<organism evidence="4 5">
    <name type="scientific">Lactobacillus crispatus</name>
    <dbReference type="NCBI Taxonomy" id="47770"/>
    <lineage>
        <taxon>Bacteria</taxon>
        <taxon>Bacillati</taxon>
        <taxon>Bacillota</taxon>
        <taxon>Bacilli</taxon>
        <taxon>Lactobacillales</taxon>
        <taxon>Lactobacillaceae</taxon>
        <taxon>Lactobacillus</taxon>
    </lineage>
</organism>
<evidence type="ECO:0000256" key="1">
    <source>
        <dbReference type="SAM" id="Coils"/>
    </source>
</evidence>
<accession>A0AAW4DLQ2</accession>
<feature type="coiled-coil region" evidence="1">
    <location>
        <begin position="522"/>
        <end position="549"/>
    </location>
</feature>
<dbReference type="EMBL" id="JACCPP010000022">
    <property type="protein sequence ID" value="MBI1708232.1"/>
    <property type="molecule type" value="Genomic_DNA"/>
</dbReference>
<dbReference type="Proteomes" id="UP001194414">
    <property type="component" value="Unassembled WGS sequence"/>
</dbReference>
<comment type="caution">
    <text evidence="4">The sequence shown here is derived from an EMBL/GenBank/DDBJ whole genome shotgun (WGS) entry which is preliminary data.</text>
</comment>
<proteinExistence type="predicted"/>
<keyword evidence="1" id="KW-0175">Coiled coil</keyword>
<dbReference type="InterPro" id="IPR010572">
    <property type="entry name" value="Tail_dom"/>
</dbReference>
<dbReference type="RefSeq" id="WP_198566563.1">
    <property type="nucleotide sequence ID" value="NZ_JACCPP010000022.1"/>
</dbReference>
<feature type="region of interest" description="Disordered" evidence="2">
    <location>
        <begin position="275"/>
        <end position="308"/>
    </location>
</feature>
<feature type="domain" description="Tail spike" evidence="3">
    <location>
        <begin position="158"/>
        <end position="461"/>
    </location>
</feature>
<evidence type="ECO:0000313" key="5">
    <source>
        <dbReference type="Proteomes" id="UP001194414"/>
    </source>
</evidence>
<name>A0AAW4DLQ2_9LACO</name>
<sequence>MGVYIKTPKGDEAPIVTNDVTINENLGSLSTITINFYSATNAKLDRLHPVNNDFVNNRLAQTMIMPFAEIVCRGQRFYLQEPKIDDSTDPPAITVTGIQIAKKLHWKYIGKLLHGRTKKVPKTEIISYRVTEKVPHKTKTGKTVMRDKSSVKKEKKTVITKKVDDKISLSACLDFLFKDTGIKVKCDESLKKKMYSYPDGFGKGYADVLLKKLATDFGFEYKWDNLTCIIAKKIGKKDSFYFVDKVNCQKIGKEENYSNITTKITVYSNPKKTRKSSVSHAAKETNSFKKKSSKIKKPGYKKERKELTTRSRYKRKYEKKVLSVTIDGKKVPTSTVKKDTKTTHGIQYKNHFTYISPLVEQEGYPVIDAKTVYYKSNFTMDELKAKAKSLVHDTPLVSYTVTGSNFKAFSKIHGEVELGNQGLLMQLNRDKAQKARITAIERHPEDDSVADKITFGNFRTDPVLYQIRQQHEFQELRDSYADLNDDIYDLSVSNSGILDLVNDNDSMRNNVGNWHVINLKRINSNKRKLKKQQAEIDALKATLSASKKK</sequence>
<feature type="compositionally biased region" description="Basic residues" evidence="2">
    <location>
        <begin position="288"/>
        <end position="299"/>
    </location>
</feature>
<gene>
    <name evidence="4" type="ORF">HYQ56_1216</name>
</gene>
<reference evidence="4" key="1">
    <citation type="submission" date="2020-07" db="EMBL/GenBank/DDBJ databases">
        <title>Comparative genomics analyses of Lactobacillus crispatus isolated from different ecological niches.</title>
        <authorList>
            <person name="Mancino W."/>
            <person name="Mancabelli L."/>
            <person name="Lugli G.A."/>
            <person name="Milani C."/>
            <person name="Viappiani A."/>
            <person name="Anzalone R."/>
            <person name="Longhi G."/>
            <person name="Ventura M."/>
            <person name="Turroni F."/>
        </authorList>
    </citation>
    <scope>NUCLEOTIDE SEQUENCE</scope>
    <source>
        <strain evidence="4">LB65</strain>
    </source>
</reference>